<proteinExistence type="inferred from homology"/>
<evidence type="ECO:0000256" key="6">
    <source>
        <dbReference type="ARBA" id="ARBA00023316"/>
    </source>
</evidence>
<comment type="similarity">
    <text evidence="1">Belongs to the FemABX family.</text>
</comment>
<evidence type="ECO:0000256" key="2">
    <source>
        <dbReference type="ARBA" id="ARBA00022679"/>
    </source>
</evidence>
<dbReference type="EMBL" id="MHMM01000017">
    <property type="protein sequence ID" value="OGZ26746.1"/>
    <property type="molecule type" value="Genomic_DNA"/>
</dbReference>
<evidence type="ECO:0000313" key="7">
    <source>
        <dbReference type="EMBL" id="OGZ26746.1"/>
    </source>
</evidence>
<dbReference type="Gene3D" id="3.40.630.30">
    <property type="match status" value="1"/>
</dbReference>
<keyword evidence="5" id="KW-0012">Acyltransferase</keyword>
<evidence type="ECO:0000256" key="4">
    <source>
        <dbReference type="ARBA" id="ARBA00022984"/>
    </source>
</evidence>
<dbReference type="InterPro" id="IPR050644">
    <property type="entry name" value="PG_Glycine_Bridge_Synth"/>
</dbReference>
<dbReference type="SUPFAM" id="SSF55729">
    <property type="entry name" value="Acyl-CoA N-acyltransferases (Nat)"/>
    <property type="match status" value="2"/>
</dbReference>
<keyword evidence="6" id="KW-0961">Cell wall biogenesis/degradation</keyword>
<organism evidence="7 8">
    <name type="scientific">Candidatus Nealsonbacteria bacterium RIFOXYB1_FULL_40_15</name>
    <dbReference type="NCBI Taxonomy" id="1801677"/>
    <lineage>
        <taxon>Bacteria</taxon>
        <taxon>Candidatus Nealsoniibacteriota</taxon>
    </lineage>
</organism>
<dbReference type="PANTHER" id="PTHR36174:SF1">
    <property type="entry name" value="LIPID II:GLYCINE GLYCYLTRANSFERASE"/>
    <property type="match status" value="1"/>
</dbReference>
<dbReference type="GO" id="GO:0008360">
    <property type="term" value="P:regulation of cell shape"/>
    <property type="evidence" value="ECO:0007669"/>
    <property type="project" value="UniProtKB-KW"/>
</dbReference>
<accession>A0A1G2ELS9</accession>
<keyword evidence="2" id="KW-0808">Transferase</keyword>
<dbReference type="AlphaFoldDB" id="A0A1G2ELS9"/>
<sequence>MDIKEITSKKVWEDFLLKCGEKTFLDSWNWGEFQRKQEDKVFRFGVYKKDLIAVFSAVKIIAKRGVFLFVPHAPNSLENVDKKKLLEKITAELKELGKKEKAWFLRIAPVWSKETEKIFKDLGFNPSPIHIHPEVTWELDISDSEEKIISGMRKTTRYLVKQGEKNKDIDISMSCDLKDVESFYNLLKETAGRHKFVPFSLNYLIEQFSCFNPDGQIAVWLGKYKGEIISSAITVYWQGGAYYHHGASLQKYNSNKVPASYLLQWEAIKEAKRRNCSTYNFWGIAPEIKSKEDAEKSSHPWAGLSLFKMGFGGERKDYAKTQDFPLSPLYYLTSSFEKIRKSKRRL</sequence>
<gene>
    <name evidence="7" type="ORF">A2365_02545</name>
</gene>
<dbReference type="GO" id="GO:0016755">
    <property type="term" value="F:aminoacyltransferase activity"/>
    <property type="evidence" value="ECO:0007669"/>
    <property type="project" value="InterPro"/>
</dbReference>
<keyword evidence="3" id="KW-0133">Cell shape</keyword>
<dbReference type="Pfam" id="PF02388">
    <property type="entry name" value="FemAB"/>
    <property type="match status" value="2"/>
</dbReference>
<dbReference type="PANTHER" id="PTHR36174">
    <property type="entry name" value="LIPID II:GLYCINE GLYCYLTRANSFERASE"/>
    <property type="match status" value="1"/>
</dbReference>
<dbReference type="GO" id="GO:0071555">
    <property type="term" value="P:cell wall organization"/>
    <property type="evidence" value="ECO:0007669"/>
    <property type="project" value="UniProtKB-KW"/>
</dbReference>
<evidence type="ECO:0000256" key="1">
    <source>
        <dbReference type="ARBA" id="ARBA00009943"/>
    </source>
</evidence>
<evidence type="ECO:0008006" key="9">
    <source>
        <dbReference type="Google" id="ProtNLM"/>
    </source>
</evidence>
<dbReference type="InterPro" id="IPR016181">
    <property type="entry name" value="Acyl_CoA_acyltransferase"/>
</dbReference>
<evidence type="ECO:0000256" key="5">
    <source>
        <dbReference type="ARBA" id="ARBA00023315"/>
    </source>
</evidence>
<evidence type="ECO:0000256" key="3">
    <source>
        <dbReference type="ARBA" id="ARBA00022960"/>
    </source>
</evidence>
<dbReference type="Proteomes" id="UP000177740">
    <property type="component" value="Unassembled WGS sequence"/>
</dbReference>
<reference evidence="7 8" key="1">
    <citation type="journal article" date="2016" name="Nat. Commun.">
        <title>Thousands of microbial genomes shed light on interconnected biogeochemical processes in an aquifer system.</title>
        <authorList>
            <person name="Anantharaman K."/>
            <person name="Brown C.T."/>
            <person name="Hug L.A."/>
            <person name="Sharon I."/>
            <person name="Castelle C.J."/>
            <person name="Probst A.J."/>
            <person name="Thomas B.C."/>
            <person name="Singh A."/>
            <person name="Wilkins M.J."/>
            <person name="Karaoz U."/>
            <person name="Brodie E.L."/>
            <person name="Williams K.H."/>
            <person name="Hubbard S.S."/>
            <person name="Banfield J.F."/>
        </authorList>
    </citation>
    <scope>NUCLEOTIDE SEQUENCE [LARGE SCALE GENOMIC DNA]</scope>
</reference>
<evidence type="ECO:0000313" key="8">
    <source>
        <dbReference type="Proteomes" id="UP000177740"/>
    </source>
</evidence>
<keyword evidence="4" id="KW-0573">Peptidoglycan synthesis</keyword>
<comment type="caution">
    <text evidence="7">The sequence shown here is derived from an EMBL/GenBank/DDBJ whole genome shotgun (WGS) entry which is preliminary data.</text>
</comment>
<dbReference type="InterPro" id="IPR003447">
    <property type="entry name" value="FEMABX"/>
</dbReference>
<dbReference type="STRING" id="1801677.A2365_02545"/>
<dbReference type="GO" id="GO:0009252">
    <property type="term" value="P:peptidoglycan biosynthetic process"/>
    <property type="evidence" value="ECO:0007669"/>
    <property type="project" value="UniProtKB-KW"/>
</dbReference>
<dbReference type="PROSITE" id="PS51191">
    <property type="entry name" value="FEMABX"/>
    <property type="match status" value="1"/>
</dbReference>
<name>A0A1G2ELS9_9BACT</name>
<protein>
    <recommendedName>
        <fullName evidence="9">BioF2-like acetyltransferase domain-containing protein</fullName>
    </recommendedName>
</protein>